<dbReference type="AlphaFoldDB" id="G0WFK4"/>
<feature type="transmembrane region" description="Helical" evidence="7">
    <location>
        <begin position="210"/>
        <end position="231"/>
    </location>
</feature>
<evidence type="ECO:0000256" key="1">
    <source>
        <dbReference type="ARBA" id="ARBA00004141"/>
    </source>
</evidence>
<feature type="transmembrane region" description="Helical" evidence="7">
    <location>
        <begin position="791"/>
        <end position="810"/>
    </location>
</feature>
<evidence type="ECO:0000313" key="10">
    <source>
        <dbReference type="EMBL" id="CCD26565.1"/>
    </source>
</evidence>
<dbReference type="Pfam" id="PF10334">
    <property type="entry name" value="BRE4"/>
    <property type="match status" value="1"/>
</dbReference>
<accession>G0WFK4</accession>
<evidence type="ECO:0000256" key="7">
    <source>
        <dbReference type="SAM" id="Phobius"/>
    </source>
</evidence>
<dbReference type="GO" id="GO:0016020">
    <property type="term" value="C:membrane"/>
    <property type="evidence" value="ECO:0007669"/>
    <property type="project" value="UniProtKB-SubCell"/>
</dbReference>
<feature type="transmembrane region" description="Helical" evidence="7">
    <location>
        <begin position="851"/>
        <end position="872"/>
    </location>
</feature>
<dbReference type="OMA" id="FWGWAAN"/>
<keyword evidence="11" id="KW-1185">Reference proteome</keyword>
<dbReference type="RefSeq" id="XP_003671808.1">
    <property type="nucleotide sequence ID" value="XM_003671760.1"/>
</dbReference>
<dbReference type="PANTHER" id="PTHR47804">
    <property type="entry name" value="60S RIBOSOMAL PROTEIN L19"/>
    <property type="match status" value="1"/>
</dbReference>
<dbReference type="STRING" id="1071378.G0WFK4"/>
<proteinExistence type="predicted"/>
<dbReference type="InterPro" id="IPR018820">
    <property type="entry name" value="BRE4-related_DUF2421"/>
</dbReference>
<evidence type="ECO:0000256" key="6">
    <source>
        <dbReference type="SAM" id="MobiDB-lite"/>
    </source>
</evidence>
<feature type="compositionally biased region" description="Polar residues" evidence="6">
    <location>
        <begin position="1"/>
        <end position="12"/>
    </location>
</feature>
<keyword evidence="2 7" id="KW-0812">Transmembrane</keyword>
<dbReference type="InterPro" id="IPR023244">
    <property type="entry name" value="Brefeldin_A-sensitivity_4"/>
</dbReference>
<dbReference type="HOGENOM" id="CLU_004486_0_0_1"/>
<feature type="transmembrane region" description="Helical" evidence="7">
    <location>
        <begin position="768"/>
        <end position="785"/>
    </location>
</feature>
<keyword evidence="4 7" id="KW-0472">Membrane</keyword>
<dbReference type="InterPro" id="IPR018823">
    <property type="entry name" value="ArAE_2_N"/>
</dbReference>
<reference evidence="10 11" key="1">
    <citation type="journal article" date="2011" name="Proc. Natl. Acad. Sci. U.S.A.">
        <title>Evolutionary erosion of yeast sex chromosomes by mating-type switching accidents.</title>
        <authorList>
            <person name="Gordon J.L."/>
            <person name="Armisen D."/>
            <person name="Proux-Wera E."/>
            <person name="Oheigeartaigh S.S."/>
            <person name="Byrne K.P."/>
            <person name="Wolfe K.H."/>
        </authorList>
    </citation>
    <scope>NUCLEOTIDE SEQUENCE [LARGE SCALE GENOMIC DNA]</scope>
    <source>
        <strain evidence="11">ATCC 10597 / BCRC 20456 / CBS 421 / NBRC 0211 / NRRL Y-12639</strain>
    </source>
</reference>
<name>G0WFK4_NAUDC</name>
<keyword evidence="3 7" id="KW-1133">Transmembrane helix</keyword>
<dbReference type="KEGG" id="ndi:NDAI_0H03920"/>
<evidence type="ECO:0000256" key="5">
    <source>
        <dbReference type="SAM" id="Coils"/>
    </source>
</evidence>
<evidence type="ECO:0000259" key="8">
    <source>
        <dbReference type="Pfam" id="PF10334"/>
    </source>
</evidence>
<dbReference type="PANTHER" id="PTHR47804:SF3">
    <property type="entry name" value="PROTEIN BRE4"/>
    <property type="match status" value="1"/>
</dbReference>
<dbReference type="eggNOG" id="KOG4711">
    <property type="taxonomic scope" value="Eukaryota"/>
</dbReference>
<feature type="transmembrane region" description="Helical" evidence="7">
    <location>
        <begin position="243"/>
        <end position="260"/>
    </location>
</feature>
<feature type="compositionally biased region" description="Acidic residues" evidence="6">
    <location>
        <begin position="1080"/>
        <end position="1091"/>
    </location>
</feature>
<feature type="region of interest" description="Disordered" evidence="6">
    <location>
        <begin position="1079"/>
        <end position="1098"/>
    </location>
</feature>
<feature type="domain" description="Putative ER transporter 6TM N-terminal" evidence="9">
    <location>
        <begin position="159"/>
        <end position="239"/>
    </location>
</feature>
<dbReference type="Proteomes" id="UP000000689">
    <property type="component" value="Chromosome 8"/>
</dbReference>
<evidence type="ECO:0000259" key="9">
    <source>
        <dbReference type="Pfam" id="PF10337"/>
    </source>
</evidence>
<sequence>MSRDFPNSSRIPNPNLLRPDIGISKGSYESPSYLSLHDSTSKTVRNAMGLRSNKSSFPTSPQLSTASLSHLRLTNLAKTKNWELLEDFDLEELRDGFFDPIFTKPEKKYVTIDNDIDPARKIKGKGAHFKRKLITILKNYFIYDEKTTLSHVLFDNWQSLFKYFIAYFISIVLCVIHPSGEWIGHKYRYFLPIATLIHHPVRNIGIQVEISLMSIIGAVFAMGWSSLAWYISTATKPTASHQGGILFQSMIMALWLSTWLKAYYQRTLYFSLSFSIAIIFFHTVDLVHSPDELKWILFRDFGLSYLFGILVSLLVCIAIFPHFGNGQLINRFSDSIDTIKTFLICIIDKDQENKEIKLRDLQNSMIRSLNIDLAQEFRDFLSQVSISKFKTEDLKTLRNNLTTLSSPLRVLPLAGKILDTSELEILYKDISERKLNQENEDSNEISEDTSKFDTPTSFKANGIFTPLGSKGTNIFFVQILRNTFSKPIFELILKMIVLLDSCEVISKFNNDSTASKDEMDNLERNMTKLKKRIYNLDVTYKKFTKSSFFSNDLLKDHDCVNIFLFLRYLRNAAKDLIIVTNTVLKMGSNIHRRLNLPKYPLKRALHRLPKQCSIDEGSGNALHYFETKKDVDDIMEKLYNSYTSRHAYNKGQDTLVSTTDAMDSAVVENDGKKEENSAAIPTRAIDHTDFNLHTTKNPWRYRFWRFTIILGGQEMKWTFKILFVMTFLCLPSWLPESYRWYQEYQCWWCPMIFFMLSHSRYSGQWNTLIRRICFGLIGIFWGWAANQSRHFSNSFVVATFAGLIVIPFAINHLIFYNTRSSFTGMICFTIIALEPFSKGNQTTSKIWKNTWTTGLALLIGVALSIPVSWLVWSFRAKSELRISISSLLAYLSQSYQSVTDRYLYRDSHDAPTELTLAFAHIREVRLTQNIEAIRDLLKMARNEPSFVYEYPSLKYKELIDSCQFLMERIIEARVSGSFFEVWDRDLDNETTRALLSLRRDSVSSVIFVFYILSNCFRSKNKIPKYLPNCVLARKKLFDFIDKFEHERTYYNNNAVEENNNTAQNTLLKKALMKISKPQIDDDDAEDGEEDGVDKCNNDVNEDKYVDDESYEKLHWTEVHGIAFARAFTDISESMQRVIDGSKAILGEEYF</sequence>
<protein>
    <recommendedName>
        <fullName evidence="12">ER transporter 6TM N-terminal domain-containing protein</fullName>
    </recommendedName>
</protein>
<feature type="coiled-coil region" evidence="5">
    <location>
        <begin position="505"/>
        <end position="539"/>
    </location>
</feature>
<evidence type="ECO:0000256" key="3">
    <source>
        <dbReference type="ARBA" id="ARBA00022989"/>
    </source>
</evidence>
<evidence type="ECO:0008006" key="12">
    <source>
        <dbReference type="Google" id="ProtNLM"/>
    </source>
</evidence>
<feature type="transmembrane region" description="Helical" evidence="7">
    <location>
        <begin position="267"/>
        <end position="284"/>
    </location>
</feature>
<organism evidence="10 11">
    <name type="scientific">Naumovozyma dairenensis (strain ATCC 10597 / BCRC 20456 / CBS 421 / NBRC 0211 / NRRL Y-12639)</name>
    <name type="common">Saccharomyces dairenensis</name>
    <dbReference type="NCBI Taxonomy" id="1071378"/>
    <lineage>
        <taxon>Eukaryota</taxon>
        <taxon>Fungi</taxon>
        <taxon>Dikarya</taxon>
        <taxon>Ascomycota</taxon>
        <taxon>Saccharomycotina</taxon>
        <taxon>Saccharomycetes</taxon>
        <taxon>Saccharomycetales</taxon>
        <taxon>Saccharomycetaceae</taxon>
        <taxon>Naumovozyma</taxon>
    </lineage>
</organism>
<feature type="transmembrane region" description="Helical" evidence="7">
    <location>
        <begin position="160"/>
        <end position="178"/>
    </location>
</feature>
<feature type="transmembrane region" description="Helical" evidence="7">
    <location>
        <begin position="304"/>
        <end position="323"/>
    </location>
</feature>
<dbReference type="EMBL" id="HE580274">
    <property type="protein sequence ID" value="CCD26565.1"/>
    <property type="molecule type" value="Genomic_DNA"/>
</dbReference>
<dbReference type="Pfam" id="PF10337">
    <property type="entry name" value="ArAE_2_N"/>
    <property type="match status" value="1"/>
</dbReference>
<evidence type="ECO:0000256" key="2">
    <source>
        <dbReference type="ARBA" id="ARBA00022692"/>
    </source>
</evidence>
<dbReference type="InterPro" id="IPR052430">
    <property type="entry name" value="IVT-Associated"/>
</dbReference>
<dbReference type="PRINTS" id="PR02047">
    <property type="entry name" value="BREFELDNASP4"/>
</dbReference>
<evidence type="ECO:0000256" key="4">
    <source>
        <dbReference type="ARBA" id="ARBA00023136"/>
    </source>
</evidence>
<comment type="subcellular location">
    <subcellularLocation>
        <location evidence="1">Membrane</location>
        <topology evidence="1">Multi-pass membrane protein</topology>
    </subcellularLocation>
</comment>
<gene>
    <name evidence="10" type="primary">NDAI0H03920</name>
    <name evidence="10" type="ordered locus">NDAI_0H03920</name>
</gene>
<keyword evidence="5" id="KW-0175">Coiled coil</keyword>
<evidence type="ECO:0000313" key="11">
    <source>
        <dbReference type="Proteomes" id="UP000000689"/>
    </source>
</evidence>
<dbReference type="GO" id="GO:0006897">
    <property type="term" value="P:endocytosis"/>
    <property type="evidence" value="ECO:0007669"/>
    <property type="project" value="EnsemblFungi"/>
</dbReference>
<feature type="region of interest" description="Disordered" evidence="6">
    <location>
        <begin position="1"/>
        <end position="22"/>
    </location>
</feature>
<dbReference type="GeneID" id="11496095"/>
<feature type="domain" description="DUF2421" evidence="8">
    <location>
        <begin position="876"/>
        <end position="1063"/>
    </location>
</feature>
<dbReference type="OrthoDB" id="1924968at2759"/>